<gene>
    <name evidence="1" type="ORF">KA717_39145</name>
</gene>
<proteinExistence type="predicted"/>
<protein>
    <submittedName>
        <fullName evidence="1">Sulfotransferase</fullName>
    </submittedName>
</protein>
<dbReference type="KEGG" id="wna:KA717_39145"/>
<dbReference type="EMBL" id="CP073041">
    <property type="protein sequence ID" value="UXE61313.1"/>
    <property type="molecule type" value="Genomic_DNA"/>
</dbReference>
<dbReference type="Gene3D" id="3.40.50.300">
    <property type="entry name" value="P-loop containing nucleotide triphosphate hydrolases"/>
    <property type="match status" value="1"/>
</dbReference>
<organism evidence="1">
    <name type="scientific">Woronichinia naegeliana WA131</name>
    <dbReference type="NCBI Taxonomy" id="2824559"/>
    <lineage>
        <taxon>Bacteria</taxon>
        <taxon>Bacillati</taxon>
        <taxon>Cyanobacteriota</taxon>
        <taxon>Cyanophyceae</taxon>
        <taxon>Synechococcales</taxon>
        <taxon>Coelosphaeriaceae</taxon>
        <taxon>Woronichinia</taxon>
    </lineage>
</organism>
<sequence length="271" mass="32040">MSGLHQLLKDLQTRATYKYYQLRIDTQKNPCRIQFRESPYRILFVLSHMRSGSSLLTHILNSNPEIIGYGETHLNYESEKDFKALMFRVYWRLRDLNMNHTYLLDKVLHDHKFLNEDFLSSDKLYNIFLLREPKRTLESILDIKSHLTEEQAANYYINRLSHLEQYAKLINSKERSLLITYEQLLKKSDLVFAELQSFLKTQAGFSEKYQVLKTTGIRGIGDSSENIKAGKIIRKERQLDRQISPELTEKSIQAFNKSQSILSQYCRLIEF</sequence>
<evidence type="ECO:0000313" key="1">
    <source>
        <dbReference type="EMBL" id="UXE61313.1"/>
    </source>
</evidence>
<accession>A0A977KWS7</accession>
<reference evidence="1" key="1">
    <citation type="submission" date="2021-04" db="EMBL/GenBank/DDBJ databases">
        <title>Genome sequence of Woronichinia naegeliana from Washington state freshwater lake bloom.</title>
        <authorList>
            <person name="Dreher T.W."/>
        </authorList>
    </citation>
    <scope>NUCLEOTIDE SEQUENCE</scope>
    <source>
        <strain evidence="1">WA131</strain>
    </source>
</reference>
<dbReference type="AlphaFoldDB" id="A0A977KWS7"/>
<dbReference type="Proteomes" id="UP001065613">
    <property type="component" value="Chromosome"/>
</dbReference>
<dbReference type="InterPro" id="IPR027417">
    <property type="entry name" value="P-loop_NTPase"/>
</dbReference>
<dbReference type="SUPFAM" id="SSF52540">
    <property type="entry name" value="P-loop containing nucleoside triphosphate hydrolases"/>
    <property type="match status" value="1"/>
</dbReference>
<name>A0A977KWS7_9CYAN</name>